<sequence length="18" mass="2063">MPSCHSSYLKLEEKGKLI</sequence>
<evidence type="ECO:0000313" key="1">
    <source>
        <dbReference type="EMBL" id="JAH49377.1"/>
    </source>
</evidence>
<name>A0A0E9T7J5_ANGAN</name>
<dbReference type="EMBL" id="GBXM01059200">
    <property type="protein sequence ID" value="JAH49377.1"/>
    <property type="molecule type" value="Transcribed_RNA"/>
</dbReference>
<reference evidence="1" key="1">
    <citation type="submission" date="2014-11" db="EMBL/GenBank/DDBJ databases">
        <authorList>
            <person name="Amaro Gonzalez C."/>
        </authorList>
    </citation>
    <scope>NUCLEOTIDE SEQUENCE</scope>
</reference>
<protein>
    <submittedName>
        <fullName evidence="1">Uncharacterized protein</fullName>
    </submittedName>
</protein>
<dbReference type="AlphaFoldDB" id="A0A0E9T7J5"/>
<proteinExistence type="predicted"/>
<organism evidence="1">
    <name type="scientific">Anguilla anguilla</name>
    <name type="common">European freshwater eel</name>
    <name type="synonym">Muraena anguilla</name>
    <dbReference type="NCBI Taxonomy" id="7936"/>
    <lineage>
        <taxon>Eukaryota</taxon>
        <taxon>Metazoa</taxon>
        <taxon>Chordata</taxon>
        <taxon>Craniata</taxon>
        <taxon>Vertebrata</taxon>
        <taxon>Euteleostomi</taxon>
        <taxon>Actinopterygii</taxon>
        <taxon>Neopterygii</taxon>
        <taxon>Teleostei</taxon>
        <taxon>Anguilliformes</taxon>
        <taxon>Anguillidae</taxon>
        <taxon>Anguilla</taxon>
    </lineage>
</organism>
<accession>A0A0E9T7J5</accession>
<reference evidence="1" key="2">
    <citation type="journal article" date="2015" name="Fish Shellfish Immunol.">
        <title>Early steps in the European eel (Anguilla anguilla)-Vibrio vulnificus interaction in the gills: Role of the RtxA13 toxin.</title>
        <authorList>
            <person name="Callol A."/>
            <person name="Pajuelo D."/>
            <person name="Ebbesson L."/>
            <person name="Teles M."/>
            <person name="MacKenzie S."/>
            <person name="Amaro C."/>
        </authorList>
    </citation>
    <scope>NUCLEOTIDE SEQUENCE</scope>
</reference>